<reference evidence="2" key="1">
    <citation type="submission" date="2015-10" db="EMBL/GenBank/DDBJ databases">
        <authorList>
            <person name="Regsiter A."/>
            <person name="william w."/>
        </authorList>
    </citation>
    <scope>NUCLEOTIDE SEQUENCE</scope>
    <source>
        <strain evidence="2">Montdore</strain>
    </source>
</reference>
<sequence>MDPNCAICGNPPKHPCDCERRSLIHAVEESERPQARASIHQDFRAREARRRADYECWRQDNGGRISRTELEEVEFELRRGINEDWRAAVGRYPDVLDYFYGLVGWTRSGGSGGGGGGGGLRRGERERGAYLTRRG</sequence>
<dbReference type="AlphaFoldDB" id="A0A292Q6T7"/>
<gene>
    <name evidence="2" type="ORF">GSTUAT00000225001</name>
</gene>
<proteinExistence type="predicted"/>
<dbReference type="EMBL" id="LN890945">
    <property type="protein sequence ID" value="CUS15522.1"/>
    <property type="molecule type" value="Genomic_DNA"/>
</dbReference>
<evidence type="ECO:0000256" key="1">
    <source>
        <dbReference type="SAM" id="MobiDB-lite"/>
    </source>
</evidence>
<feature type="region of interest" description="Disordered" evidence="1">
    <location>
        <begin position="108"/>
        <end position="135"/>
    </location>
</feature>
<dbReference type="Proteomes" id="UP001412239">
    <property type="component" value="Unassembled WGS sequence"/>
</dbReference>
<evidence type="ECO:0000313" key="3">
    <source>
        <dbReference type="Proteomes" id="UP001412239"/>
    </source>
</evidence>
<evidence type="ECO:0000313" key="2">
    <source>
        <dbReference type="EMBL" id="CUS15522.1"/>
    </source>
</evidence>
<feature type="compositionally biased region" description="Gly residues" evidence="1">
    <location>
        <begin position="108"/>
        <end position="120"/>
    </location>
</feature>
<name>A0A292Q6T7_9PEZI</name>
<organism evidence="2 3">
    <name type="scientific">Tuber aestivum</name>
    <name type="common">summer truffle</name>
    <dbReference type="NCBI Taxonomy" id="59557"/>
    <lineage>
        <taxon>Eukaryota</taxon>
        <taxon>Fungi</taxon>
        <taxon>Dikarya</taxon>
        <taxon>Ascomycota</taxon>
        <taxon>Pezizomycotina</taxon>
        <taxon>Pezizomycetes</taxon>
        <taxon>Pezizales</taxon>
        <taxon>Tuberaceae</taxon>
        <taxon>Tuber</taxon>
    </lineage>
</organism>
<accession>A0A292Q6T7</accession>
<keyword evidence="3" id="KW-1185">Reference proteome</keyword>
<protein>
    <submittedName>
        <fullName evidence="2">Uncharacterized protein</fullName>
    </submittedName>
</protein>